<accession>A0A6L2KTK3</accession>
<gene>
    <name evidence="2" type="ORF">Tci_023212</name>
</gene>
<evidence type="ECO:0000313" key="2">
    <source>
        <dbReference type="EMBL" id="GEU51234.1"/>
    </source>
</evidence>
<feature type="compositionally biased region" description="Basic and acidic residues" evidence="1">
    <location>
        <begin position="240"/>
        <end position="255"/>
    </location>
</feature>
<protein>
    <submittedName>
        <fullName evidence="2">Uncharacterized protein</fullName>
    </submittedName>
</protein>
<feature type="compositionally biased region" description="Acidic residues" evidence="1">
    <location>
        <begin position="290"/>
        <end position="301"/>
    </location>
</feature>
<dbReference type="EMBL" id="BKCJ010002836">
    <property type="protein sequence ID" value="GEU51234.1"/>
    <property type="molecule type" value="Genomic_DNA"/>
</dbReference>
<comment type="caution">
    <text evidence="2">The sequence shown here is derived from an EMBL/GenBank/DDBJ whole genome shotgun (WGS) entry which is preliminary data.</text>
</comment>
<evidence type="ECO:0000256" key="1">
    <source>
        <dbReference type="SAM" id="MobiDB-lite"/>
    </source>
</evidence>
<name>A0A6L2KTK3_TANCI</name>
<feature type="region of interest" description="Disordered" evidence="1">
    <location>
        <begin position="1"/>
        <end position="72"/>
    </location>
</feature>
<feature type="compositionally biased region" description="Acidic residues" evidence="1">
    <location>
        <begin position="20"/>
        <end position="38"/>
    </location>
</feature>
<feature type="compositionally biased region" description="Low complexity" evidence="1">
    <location>
        <begin position="256"/>
        <end position="272"/>
    </location>
</feature>
<proteinExistence type="predicted"/>
<organism evidence="2">
    <name type="scientific">Tanacetum cinerariifolium</name>
    <name type="common">Dalmatian daisy</name>
    <name type="synonym">Chrysanthemum cinerariifolium</name>
    <dbReference type="NCBI Taxonomy" id="118510"/>
    <lineage>
        <taxon>Eukaryota</taxon>
        <taxon>Viridiplantae</taxon>
        <taxon>Streptophyta</taxon>
        <taxon>Embryophyta</taxon>
        <taxon>Tracheophyta</taxon>
        <taxon>Spermatophyta</taxon>
        <taxon>Magnoliopsida</taxon>
        <taxon>eudicotyledons</taxon>
        <taxon>Gunneridae</taxon>
        <taxon>Pentapetalae</taxon>
        <taxon>asterids</taxon>
        <taxon>campanulids</taxon>
        <taxon>Asterales</taxon>
        <taxon>Asteraceae</taxon>
        <taxon>Asteroideae</taxon>
        <taxon>Anthemideae</taxon>
        <taxon>Anthemidinae</taxon>
        <taxon>Tanacetum</taxon>
    </lineage>
</organism>
<feature type="region of interest" description="Disordered" evidence="1">
    <location>
        <begin position="233"/>
        <end position="318"/>
    </location>
</feature>
<dbReference type="AlphaFoldDB" id="A0A6L2KTK3"/>
<reference evidence="2" key="1">
    <citation type="journal article" date="2019" name="Sci. Rep.">
        <title>Draft genome of Tanacetum cinerariifolium, the natural source of mosquito coil.</title>
        <authorList>
            <person name="Yamashiro T."/>
            <person name="Shiraishi A."/>
            <person name="Satake H."/>
            <person name="Nakayama K."/>
        </authorList>
    </citation>
    <scope>NUCLEOTIDE SEQUENCE</scope>
</reference>
<sequence>MRSAAHKRVYAAYFRSSESNQEENEEEIEDDKEEEEDEFVKTPSNDTDDEDETKIKDKTEGGEDEGIDYTTNQFNDDVNVRLNEPATADEGFIQKEDAHVTLFTVPQKTEVPDSSSSHSSDLAFEFLNFSDIPHIDAEIVSPMDVHVHHEKVSNFAPLVIKSMVTESLEHAVLAKESLQPKSTYVVAASLIEFELKKILIDKMDESQSYLTVAEHIECYDGFIKSYDLNKNGGLKKRKTSKDAEPTKGLKYKESKSGSSKGTKSQLTSSGKSVHADEPEFEVADSNMPQDQEENQGNEDEEPKGKKLDWDNPEGGDYPFDLTKPLPLVMNGNRQMVLVDYFFNNDLNDSGRALRMFTRSMVIQNRVEDLQLGVKSYQKKINVTKRDTIRPDIRKKDPYTPYQDPQGFIYVNTQGRNRLMRSVELYKFSDGTLTRLRTLLDDIIKNIRMEYLPRRDRVHWKRKELIS</sequence>